<dbReference type="EMBL" id="PEDL01000003">
    <property type="protein sequence ID" value="PHV71461.1"/>
    <property type="molecule type" value="Genomic_DNA"/>
</dbReference>
<proteinExistence type="predicted"/>
<protein>
    <submittedName>
        <fullName evidence="1">Glycogen debranching enzyme</fullName>
    </submittedName>
</protein>
<keyword evidence="2" id="KW-1185">Reference proteome</keyword>
<gene>
    <name evidence="1" type="ORF">CS063_05270</name>
</gene>
<dbReference type="Proteomes" id="UP000224460">
    <property type="component" value="Unassembled WGS sequence"/>
</dbReference>
<accession>A0AC61DE72</accession>
<comment type="caution">
    <text evidence="1">The sequence shown here is derived from an EMBL/GenBank/DDBJ whole genome shotgun (WGS) entry which is preliminary data.</text>
</comment>
<evidence type="ECO:0000313" key="2">
    <source>
        <dbReference type="Proteomes" id="UP000224460"/>
    </source>
</evidence>
<reference evidence="1" key="1">
    <citation type="submission" date="2017-10" db="EMBL/GenBank/DDBJ databases">
        <title>Genome sequence of cellulolytic Lachnospiraceae bacterium XHS1971 isolated from hotspring sediment.</title>
        <authorList>
            <person name="Vasudevan G."/>
            <person name="Joshi A.J."/>
            <person name="Hivarkar S."/>
            <person name="Lanjekar V.B."/>
            <person name="Dhakephalkar P.K."/>
            <person name="Dagar S."/>
        </authorList>
    </citation>
    <scope>NUCLEOTIDE SEQUENCE</scope>
    <source>
        <strain evidence="1">XHS1971</strain>
    </source>
</reference>
<name>A0AC61DE72_9FIRM</name>
<sequence length="650" mass="75247">MYTIRRGIPVLGCHWENQGAAFGIFSDYAEAMLLTIYNNKEEIKPLCQVKCDRLQYATGDIFHIYIEDIKVGMCYTWQLIDEKGEVSECLIDPYSYCVGERPKGDYLNVIKKMKLPKLKRPCIPWEKTVIYELHVGHFTKSETSGVVEEERGTFKGLCKKLDYLRELGITTIELLPIFKWNRHTLKNRHPETGVLLQDEWGYNSLSFFALDESYSTHKDCEEVLDEFHELIEKAHEMGMEIILDVVYNHTGEGGEASGYSSFKKLSSATYYKLTEDGHYLNCAGTGNTLNTNHQVVKNLILESLRYWVVYQGVDGFRFDLASILGQDVEGKWMVRSLLNDINEDPILSHVKLISESWDAKGSYDVGRMPYHFREWSDYFRDTIRKCVRGDQGLTKSLADCLGGKEVYFSDTYKGSNHAIHFITAHDGFTMWDLVSYEQKHNLENGEENRDGNNANYSTNCGFEGETQEQSILNKRKRLIKNYMALLLLAEGIPMLLMGDEMGRTQGGNNNAFCQNSSLVWVDWKRAAHFKDLEYFIKKLIILRKKLLFIKKEGQYTVSWHGVKYNRPDWSYYSRTIAYHLTHEKEAFYLVINNYSDALLFDLPPTASKWICMMDTNLSMSEDLNFTGSEVYENRYLAECYSICLFKESKV</sequence>
<evidence type="ECO:0000313" key="1">
    <source>
        <dbReference type="EMBL" id="PHV71461.1"/>
    </source>
</evidence>
<organism evidence="1 2">
    <name type="scientific">Sporanaerobium hydrogeniformans</name>
    <dbReference type="NCBI Taxonomy" id="3072179"/>
    <lineage>
        <taxon>Bacteria</taxon>
        <taxon>Bacillati</taxon>
        <taxon>Bacillota</taxon>
        <taxon>Clostridia</taxon>
        <taxon>Lachnospirales</taxon>
        <taxon>Lachnospiraceae</taxon>
        <taxon>Sporanaerobium</taxon>
    </lineage>
</organism>